<sequence>MLKIPSSSSNSIEFSDSGVLVWTPSFYVPSFLFSPFLRYPRPSFFTTSNSIEFPCIIVFSPVSTTDHALPRKLSFSVCSLNLSRLFLSSLIPSCVFISSTTLSISPPDLLKFSGLFPLGVCHSSSHIFMFSFCDLSPHLLVFHWLVFWLPDNSSISLVYTDFDLVDPKLCLPSVLSGLLLALFVSFDPLDLPSDTRGFLNSFFPVSVAIETSLV</sequence>
<comment type="caution">
    <text evidence="1">The sequence shown here is derived from an EMBL/GenBank/DDBJ whole genome shotgun (WGS) entry which is preliminary data.</text>
</comment>
<protein>
    <submittedName>
        <fullName evidence="1">Uncharacterized protein</fullName>
    </submittedName>
</protein>
<name>A0AAW1VHB5_9CUCU</name>
<keyword evidence="2" id="KW-1185">Reference proteome</keyword>
<dbReference type="AlphaFoldDB" id="A0AAW1VHB5"/>
<organism evidence="1 2">
    <name type="scientific">Henosepilachna vigintioctopunctata</name>
    <dbReference type="NCBI Taxonomy" id="420089"/>
    <lineage>
        <taxon>Eukaryota</taxon>
        <taxon>Metazoa</taxon>
        <taxon>Ecdysozoa</taxon>
        <taxon>Arthropoda</taxon>
        <taxon>Hexapoda</taxon>
        <taxon>Insecta</taxon>
        <taxon>Pterygota</taxon>
        <taxon>Neoptera</taxon>
        <taxon>Endopterygota</taxon>
        <taxon>Coleoptera</taxon>
        <taxon>Polyphaga</taxon>
        <taxon>Cucujiformia</taxon>
        <taxon>Coccinelloidea</taxon>
        <taxon>Coccinellidae</taxon>
        <taxon>Epilachninae</taxon>
        <taxon>Epilachnini</taxon>
        <taxon>Henosepilachna</taxon>
    </lineage>
</organism>
<dbReference type="Proteomes" id="UP001431783">
    <property type="component" value="Unassembled WGS sequence"/>
</dbReference>
<evidence type="ECO:0000313" key="2">
    <source>
        <dbReference type="Proteomes" id="UP001431783"/>
    </source>
</evidence>
<evidence type="ECO:0000313" key="1">
    <source>
        <dbReference type="EMBL" id="KAK9892791.1"/>
    </source>
</evidence>
<accession>A0AAW1VHB5</accession>
<gene>
    <name evidence="1" type="ORF">WA026_021983</name>
</gene>
<reference evidence="1 2" key="1">
    <citation type="submission" date="2023-03" db="EMBL/GenBank/DDBJ databases">
        <title>Genome insight into feeding habits of ladybird beetles.</title>
        <authorList>
            <person name="Li H.-S."/>
            <person name="Huang Y.-H."/>
            <person name="Pang H."/>
        </authorList>
    </citation>
    <scope>NUCLEOTIDE SEQUENCE [LARGE SCALE GENOMIC DNA]</scope>
    <source>
        <strain evidence="1">SYSU_2023b</strain>
        <tissue evidence="1">Whole body</tissue>
    </source>
</reference>
<proteinExistence type="predicted"/>
<dbReference type="EMBL" id="JARQZJ010000138">
    <property type="protein sequence ID" value="KAK9892791.1"/>
    <property type="molecule type" value="Genomic_DNA"/>
</dbReference>